<dbReference type="SUPFAM" id="SSF52540">
    <property type="entry name" value="P-loop containing nucleoside triphosphate hydrolases"/>
    <property type="match status" value="1"/>
</dbReference>
<dbReference type="InterPro" id="IPR003439">
    <property type="entry name" value="ABC_transporter-like_ATP-bd"/>
</dbReference>
<keyword evidence="6" id="KW-1185">Reference proteome</keyword>
<evidence type="ECO:0000313" key="5">
    <source>
        <dbReference type="EMBL" id="AFK06778.1"/>
    </source>
</evidence>
<dbReference type="Proteomes" id="UP000002881">
    <property type="component" value="Chromosome"/>
</dbReference>
<dbReference type="KEGG" id="mpg:Theba_1073"/>
<keyword evidence="3" id="KW-0067">ATP-binding</keyword>
<evidence type="ECO:0000259" key="4">
    <source>
        <dbReference type="PROSITE" id="PS50893"/>
    </source>
</evidence>
<dbReference type="HOGENOM" id="CLU_000604_1_22_0"/>
<dbReference type="EMBL" id="CP003532">
    <property type="protein sequence ID" value="AFK06778.1"/>
    <property type="molecule type" value="Genomic_DNA"/>
</dbReference>
<dbReference type="Pfam" id="PF00005">
    <property type="entry name" value="ABC_tran"/>
    <property type="match status" value="1"/>
</dbReference>
<dbReference type="AlphaFoldDB" id="I2F4C5"/>
<dbReference type="PROSITE" id="PS00211">
    <property type="entry name" value="ABC_TRANSPORTER_1"/>
    <property type="match status" value="1"/>
</dbReference>
<name>I2F4C5_9BACT</name>
<dbReference type="InterPro" id="IPR017871">
    <property type="entry name" value="ABC_transporter-like_CS"/>
</dbReference>
<evidence type="ECO:0000256" key="2">
    <source>
        <dbReference type="ARBA" id="ARBA00022741"/>
    </source>
</evidence>
<keyword evidence="2" id="KW-0547">Nucleotide-binding</keyword>
<dbReference type="PANTHER" id="PTHR43553">
    <property type="entry name" value="HEAVY METAL TRANSPORTER"/>
    <property type="match status" value="1"/>
</dbReference>
<sequence length="262" mass="29198">MLTVKEVSFAYKGHGNGSQVSALKRVTFDIADGSFVILTGRTGSGKSTLLQLLCGLIEPDGGEIHCGDGDLSSKSAMIFQYPEDCFFNPTVIEELEFGLKTAGKKGSERLNGITEVIGFDLQKFGSRTPFSLSGGEQRLLAIASMAVLDKAILLLDEPTSGLDDTAVQRVRKLLLSESRLGKTIVVSTHWPAEFMDMATHVMNLEDGSLEYFVTVEEYVESNLHNKQLEEKEKYLLDYYKRFKTFPDNDEELIEFARREKKC</sequence>
<gene>
    <name evidence="5" type="ORF">Theba_1073</name>
</gene>
<evidence type="ECO:0000256" key="1">
    <source>
        <dbReference type="ARBA" id="ARBA00022448"/>
    </source>
</evidence>
<dbReference type="PROSITE" id="PS50893">
    <property type="entry name" value="ABC_TRANSPORTER_2"/>
    <property type="match status" value="1"/>
</dbReference>
<organism evidence="5 6">
    <name type="scientific">Mesotoga prima MesG1.Ag.4.2</name>
    <dbReference type="NCBI Taxonomy" id="660470"/>
    <lineage>
        <taxon>Bacteria</taxon>
        <taxon>Thermotogati</taxon>
        <taxon>Thermotogota</taxon>
        <taxon>Thermotogae</taxon>
        <taxon>Kosmotogales</taxon>
        <taxon>Kosmotogaceae</taxon>
        <taxon>Mesotoga</taxon>
    </lineage>
</organism>
<dbReference type="CDD" id="cd03225">
    <property type="entry name" value="ABC_cobalt_CbiO_domain1"/>
    <property type="match status" value="1"/>
</dbReference>
<feature type="domain" description="ABC transporter" evidence="4">
    <location>
        <begin position="2"/>
        <end position="231"/>
    </location>
</feature>
<dbReference type="GO" id="GO:0016887">
    <property type="term" value="F:ATP hydrolysis activity"/>
    <property type="evidence" value="ECO:0007669"/>
    <property type="project" value="InterPro"/>
</dbReference>
<dbReference type="InterPro" id="IPR050095">
    <property type="entry name" value="ECF_ABC_transporter_ATP-bd"/>
</dbReference>
<dbReference type="InterPro" id="IPR015856">
    <property type="entry name" value="ABC_transpr_CbiO/EcfA_su"/>
</dbReference>
<dbReference type="GO" id="GO:0005524">
    <property type="term" value="F:ATP binding"/>
    <property type="evidence" value="ECO:0007669"/>
    <property type="project" value="UniProtKB-KW"/>
</dbReference>
<evidence type="ECO:0000256" key="3">
    <source>
        <dbReference type="ARBA" id="ARBA00022840"/>
    </source>
</evidence>
<dbReference type="GeneID" id="87106903"/>
<dbReference type="STRING" id="660470.Theba_1073"/>
<dbReference type="InterPro" id="IPR003593">
    <property type="entry name" value="AAA+_ATPase"/>
</dbReference>
<dbReference type="GO" id="GO:0042626">
    <property type="term" value="F:ATPase-coupled transmembrane transporter activity"/>
    <property type="evidence" value="ECO:0007669"/>
    <property type="project" value="TreeGrafter"/>
</dbReference>
<dbReference type="Gene3D" id="3.40.50.300">
    <property type="entry name" value="P-loop containing nucleotide triphosphate hydrolases"/>
    <property type="match status" value="1"/>
</dbReference>
<accession>I2F4C5</accession>
<dbReference type="eggNOG" id="COG1122">
    <property type="taxonomic scope" value="Bacteria"/>
</dbReference>
<dbReference type="GO" id="GO:0043190">
    <property type="term" value="C:ATP-binding cassette (ABC) transporter complex"/>
    <property type="evidence" value="ECO:0007669"/>
    <property type="project" value="TreeGrafter"/>
</dbReference>
<evidence type="ECO:0000313" key="6">
    <source>
        <dbReference type="Proteomes" id="UP000002881"/>
    </source>
</evidence>
<dbReference type="SMART" id="SM00382">
    <property type="entry name" value="AAA"/>
    <property type="match status" value="1"/>
</dbReference>
<proteinExistence type="predicted"/>
<keyword evidence="1" id="KW-0813">Transport</keyword>
<protein>
    <submittedName>
        <fullName evidence="5">ABC-type cobalt transport system, ATPase component</fullName>
    </submittedName>
</protein>
<reference evidence="5 6" key="1">
    <citation type="journal article" date="2012" name="Genome Biol. Evol.">
        <title>Genome Sequence of the Mesophilic Thermotogales Bacterium Mesotoga prima MesG1.Ag.4.2 Reveals the Largest Thermotogales Genome To Date.</title>
        <authorList>
            <person name="Zhaxybayeva O."/>
            <person name="Swithers K.S."/>
            <person name="Foght J."/>
            <person name="Green A.G."/>
            <person name="Bruce D."/>
            <person name="Detter C."/>
            <person name="Han S."/>
            <person name="Teshima H."/>
            <person name="Han J."/>
            <person name="Woyke T."/>
            <person name="Pitluck S."/>
            <person name="Nolan M."/>
            <person name="Ivanova N."/>
            <person name="Pati A."/>
            <person name="Land M.L."/>
            <person name="Dlutek M."/>
            <person name="Doolittle W.F."/>
            <person name="Noll K.M."/>
            <person name="Nesbo C.L."/>
        </authorList>
    </citation>
    <scope>NUCLEOTIDE SEQUENCE [LARGE SCALE GENOMIC DNA]</scope>
    <source>
        <strain evidence="6">mesG1.Ag.4.2</strain>
    </source>
</reference>
<dbReference type="RefSeq" id="WP_014730776.1">
    <property type="nucleotide sequence ID" value="NC_017934.1"/>
</dbReference>
<dbReference type="InterPro" id="IPR027417">
    <property type="entry name" value="P-loop_NTPase"/>
</dbReference>